<dbReference type="AlphaFoldDB" id="A0A4Z2FF89"/>
<evidence type="ECO:0000313" key="2">
    <source>
        <dbReference type="EMBL" id="TNN39887.1"/>
    </source>
</evidence>
<proteinExistence type="predicted"/>
<protein>
    <submittedName>
        <fullName evidence="2">Uncharacterized protein</fullName>
    </submittedName>
</protein>
<dbReference type="EMBL" id="SRLO01001238">
    <property type="protein sequence ID" value="TNN39887.1"/>
    <property type="molecule type" value="Genomic_DNA"/>
</dbReference>
<feature type="compositionally biased region" description="Basic and acidic residues" evidence="1">
    <location>
        <begin position="1"/>
        <end position="17"/>
    </location>
</feature>
<feature type="region of interest" description="Disordered" evidence="1">
    <location>
        <begin position="1"/>
        <end position="27"/>
    </location>
</feature>
<organism evidence="2 3">
    <name type="scientific">Liparis tanakae</name>
    <name type="common">Tanaka's snailfish</name>
    <dbReference type="NCBI Taxonomy" id="230148"/>
    <lineage>
        <taxon>Eukaryota</taxon>
        <taxon>Metazoa</taxon>
        <taxon>Chordata</taxon>
        <taxon>Craniata</taxon>
        <taxon>Vertebrata</taxon>
        <taxon>Euteleostomi</taxon>
        <taxon>Actinopterygii</taxon>
        <taxon>Neopterygii</taxon>
        <taxon>Teleostei</taxon>
        <taxon>Neoteleostei</taxon>
        <taxon>Acanthomorphata</taxon>
        <taxon>Eupercaria</taxon>
        <taxon>Perciformes</taxon>
        <taxon>Cottioidei</taxon>
        <taxon>Cottales</taxon>
        <taxon>Liparidae</taxon>
        <taxon>Liparis</taxon>
    </lineage>
</organism>
<sequence length="65" mass="6767">MRLHKETMQGDYSREESSGGEAEGPRAALLEVEEASSAAVTFGRGDARLTATLTGLVTVEGLGAE</sequence>
<name>A0A4Z2FF89_9TELE</name>
<evidence type="ECO:0000313" key="3">
    <source>
        <dbReference type="Proteomes" id="UP000314294"/>
    </source>
</evidence>
<gene>
    <name evidence="2" type="ORF">EYF80_049940</name>
</gene>
<dbReference type="Proteomes" id="UP000314294">
    <property type="component" value="Unassembled WGS sequence"/>
</dbReference>
<comment type="caution">
    <text evidence="2">The sequence shown here is derived from an EMBL/GenBank/DDBJ whole genome shotgun (WGS) entry which is preliminary data.</text>
</comment>
<keyword evidence="3" id="KW-1185">Reference proteome</keyword>
<reference evidence="2 3" key="1">
    <citation type="submission" date="2019-03" db="EMBL/GenBank/DDBJ databases">
        <title>First draft genome of Liparis tanakae, snailfish: a comprehensive survey of snailfish specific genes.</title>
        <authorList>
            <person name="Kim W."/>
            <person name="Song I."/>
            <person name="Jeong J.-H."/>
            <person name="Kim D."/>
            <person name="Kim S."/>
            <person name="Ryu S."/>
            <person name="Song J.Y."/>
            <person name="Lee S.K."/>
        </authorList>
    </citation>
    <scope>NUCLEOTIDE SEQUENCE [LARGE SCALE GENOMIC DNA]</scope>
    <source>
        <tissue evidence="2">Muscle</tissue>
    </source>
</reference>
<accession>A0A4Z2FF89</accession>
<evidence type="ECO:0000256" key="1">
    <source>
        <dbReference type="SAM" id="MobiDB-lite"/>
    </source>
</evidence>